<evidence type="ECO:0000313" key="1">
    <source>
        <dbReference type="EMBL" id="SDZ24230.1"/>
    </source>
</evidence>
<dbReference type="STRING" id="159292.SAMN05192546_1205"/>
<keyword evidence="2" id="KW-1185">Reference proteome</keyword>
<reference evidence="1 2" key="1">
    <citation type="submission" date="2016-10" db="EMBL/GenBank/DDBJ databases">
        <authorList>
            <person name="de Groot N.N."/>
        </authorList>
    </citation>
    <scope>NUCLEOTIDE SEQUENCE [LARGE SCALE GENOMIC DNA]</scope>
    <source>
        <strain evidence="1 2">APO</strain>
    </source>
</reference>
<name>A0A1H3RF26_9FIRM</name>
<accession>A0A1H3RF26</accession>
<dbReference type="AlphaFoldDB" id="A0A1H3RF26"/>
<evidence type="ECO:0000313" key="2">
    <source>
        <dbReference type="Proteomes" id="UP000199230"/>
    </source>
</evidence>
<dbReference type="EMBL" id="FNPV01000020">
    <property type="protein sequence ID" value="SDZ24230.1"/>
    <property type="molecule type" value="Genomic_DNA"/>
</dbReference>
<dbReference type="RefSeq" id="WP_093315668.1">
    <property type="nucleotide sequence ID" value="NZ_FNPV01000020.1"/>
</dbReference>
<organism evidence="1 2">
    <name type="scientific">Tindallia californiensis</name>
    <dbReference type="NCBI Taxonomy" id="159292"/>
    <lineage>
        <taxon>Bacteria</taxon>
        <taxon>Bacillati</taxon>
        <taxon>Bacillota</taxon>
        <taxon>Clostridia</taxon>
        <taxon>Peptostreptococcales</taxon>
        <taxon>Tindalliaceae</taxon>
        <taxon>Tindallia</taxon>
    </lineage>
</organism>
<sequence>MYDPYDAKGFSNLQCPTQKIFRVFCVRFWNAWGEKSRKKKQPKEVKLAADENGIFLKVTCADGEWYHVTNTGEWY</sequence>
<proteinExistence type="predicted"/>
<dbReference type="Proteomes" id="UP000199230">
    <property type="component" value="Unassembled WGS sequence"/>
</dbReference>
<protein>
    <submittedName>
        <fullName evidence="1">Uncharacterized protein</fullName>
    </submittedName>
</protein>
<dbReference type="OrthoDB" id="1912541at2"/>
<gene>
    <name evidence="1" type="ORF">SAMN05192546_1205</name>
</gene>